<dbReference type="Proteomes" id="UP001469553">
    <property type="component" value="Unassembled WGS sequence"/>
</dbReference>
<protein>
    <submittedName>
        <fullName evidence="2">Uncharacterized protein</fullName>
    </submittedName>
</protein>
<evidence type="ECO:0000313" key="3">
    <source>
        <dbReference type="Proteomes" id="UP001469553"/>
    </source>
</evidence>
<proteinExistence type="predicted"/>
<dbReference type="EMBL" id="JAHRIP010029236">
    <property type="protein sequence ID" value="MEQ2291612.1"/>
    <property type="molecule type" value="Genomic_DNA"/>
</dbReference>
<reference evidence="2 3" key="1">
    <citation type="submission" date="2021-06" db="EMBL/GenBank/DDBJ databases">
        <authorList>
            <person name="Palmer J.M."/>
        </authorList>
    </citation>
    <scope>NUCLEOTIDE SEQUENCE [LARGE SCALE GENOMIC DNA]</scope>
    <source>
        <strain evidence="2 3">AS_MEX2019</strain>
        <tissue evidence="2">Muscle</tissue>
    </source>
</reference>
<sequence length="103" mass="11258">MAKRTRSLIEVAQISFLCRVPGHSPRERVRSSDAAPPHQEESVEVAWASVSDASWTSPEVRCSRSIPPGGGPGDGTGYARRTMSLGILVNHLLIKKHTSFYLD</sequence>
<gene>
    <name evidence="2" type="ORF">AMECASPLE_014838</name>
</gene>
<organism evidence="2 3">
    <name type="scientific">Ameca splendens</name>
    <dbReference type="NCBI Taxonomy" id="208324"/>
    <lineage>
        <taxon>Eukaryota</taxon>
        <taxon>Metazoa</taxon>
        <taxon>Chordata</taxon>
        <taxon>Craniata</taxon>
        <taxon>Vertebrata</taxon>
        <taxon>Euteleostomi</taxon>
        <taxon>Actinopterygii</taxon>
        <taxon>Neopterygii</taxon>
        <taxon>Teleostei</taxon>
        <taxon>Neoteleostei</taxon>
        <taxon>Acanthomorphata</taxon>
        <taxon>Ovalentaria</taxon>
        <taxon>Atherinomorphae</taxon>
        <taxon>Cyprinodontiformes</taxon>
        <taxon>Goodeidae</taxon>
        <taxon>Ameca</taxon>
    </lineage>
</organism>
<accession>A0ABV0YCR9</accession>
<keyword evidence="3" id="KW-1185">Reference proteome</keyword>
<feature type="region of interest" description="Disordered" evidence="1">
    <location>
        <begin position="54"/>
        <end position="78"/>
    </location>
</feature>
<comment type="caution">
    <text evidence="2">The sequence shown here is derived from an EMBL/GenBank/DDBJ whole genome shotgun (WGS) entry which is preliminary data.</text>
</comment>
<evidence type="ECO:0000256" key="1">
    <source>
        <dbReference type="SAM" id="MobiDB-lite"/>
    </source>
</evidence>
<name>A0ABV0YCR9_9TELE</name>
<evidence type="ECO:0000313" key="2">
    <source>
        <dbReference type="EMBL" id="MEQ2291612.1"/>
    </source>
</evidence>
<feature type="region of interest" description="Disordered" evidence="1">
    <location>
        <begin position="24"/>
        <end position="43"/>
    </location>
</feature>